<evidence type="ECO:0000256" key="4">
    <source>
        <dbReference type="ARBA" id="ARBA00023136"/>
    </source>
</evidence>
<dbReference type="InterPro" id="IPR051906">
    <property type="entry name" value="TolC-like"/>
</dbReference>
<dbReference type="PANTHER" id="PTHR30026:SF20">
    <property type="entry name" value="OUTER MEMBRANE PROTEIN TOLC"/>
    <property type="match status" value="1"/>
</dbReference>
<dbReference type="Gene3D" id="1.20.1600.10">
    <property type="entry name" value="Outer membrane efflux proteins (OEP)"/>
    <property type="match status" value="1"/>
</dbReference>
<dbReference type="AlphaFoldDB" id="A0A4V1D3J4"/>
<evidence type="ECO:0000313" key="8">
    <source>
        <dbReference type="Proteomes" id="UP000297149"/>
    </source>
</evidence>
<dbReference type="GO" id="GO:0009279">
    <property type="term" value="C:cell outer membrane"/>
    <property type="evidence" value="ECO:0007669"/>
    <property type="project" value="UniProtKB-SubCell"/>
</dbReference>
<name>A0A4V1D3J4_9BACT</name>
<feature type="signal peptide" evidence="6">
    <location>
        <begin position="1"/>
        <end position="19"/>
    </location>
</feature>
<evidence type="ECO:0000256" key="1">
    <source>
        <dbReference type="ARBA" id="ARBA00004442"/>
    </source>
</evidence>
<sequence>MLRKFSIFLICLSPIGSFASDFDEVLSTVVGNNLTQKSILASDIASVAEMKAENTLEAPEFSYESLWGAKGIGDKRNFSISQSFDWPGVYAARSKAIKKSENAMQYLRESSLLETRMEVRLALIDMINIRQRIATTRKICDGLSSMVAYYKKAAEEGQETRLDYNKAVIEHVNAVRELKTLMSDSAVIASSLQSMNGGHDVAPLIIKLGVEYPHRSLESLRPDRETLRAKDPAVAASRAAVEAQKELVKVEKRSLYPGFSVAYLHEWEMGDNFNGFSVSITLPFLTGRSKTKAASLRLDAQRLDEEMSLIKIASELQGEYDVACELRELLREYRGVINDDSNIELLRKALDSGQINFLTYMQELNYFLSARRDFLEAHYRYHIAVARLQRYE</sequence>
<keyword evidence="8" id="KW-1185">Reference proteome</keyword>
<feature type="chain" id="PRO_5020753701" evidence="6">
    <location>
        <begin position="20"/>
        <end position="392"/>
    </location>
</feature>
<dbReference type="Proteomes" id="UP000297149">
    <property type="component" value="Chromosome"/>
</dbReference>
<organism evidence="7 8">
    <name type="scientific">Duncaniella dubosii</name>
    <dbReference type="NCBI Taxonomy" id="2518971"/>
    <lineage>
        <taxon>Bacteria</taxon>
        <taxon>Pseudomonadati</taxon>
        <taxon>Bacteroidota</taxon>
        <taxon>Bacteroidia</taxon>
        <taxon>Bacteroidales</taxon>
        <taxon>Muribaculaceae</taxon>
        <taxon>Duncaniella</taxon>
    </lineage>
</organism>
<gene>
    <name evidence="7" type="ORF">E7747_13575</name>
</gene>
<dbReference type="GO" id="GO:0015562">
    <property type="term" value="F:efflux transmembrane transporter activity"/>
    <property type="evidence" value="ECO:0007669"/>
    <property type="project" value="InterPro"/>
</dbReference>
<evidence type="ECO:0000256" key="3">
    <source>
        <dbReference type="ARBA" id="ARBA00022692"/>
    </source>
</evidence>
<protein>
    <submittedName>
        <fullName evidence="7">TolC family protein</fullName>
    </submittedName>
</protein>
<dbReference type="RefSeq" id="WP_136416542.1">
    <property type="nucleotide sequence ID" value="NZ_CP039396.1"/>
</dbReference>
<keyword evidence="4" id="KW-0472">Membrane</keyword>
<evidence type="ECO:0000256" key="6">
    <source>
        <dbReference type="SAM" id="SignalP"/>
    </source>
</evidence>
<dbReference type="GO" id="GO:1990281">
    <property type="term" value="C:efflux pump complex"/>
    <property type="evidence" value="ECO:0007669"/>
    <property type="project" value="TreeGrafter"/>
</dbReference>
<keyword evidence="6" id="KW-0732">Signal</keyword>
<dbReference type="KEGG" id="ddb:E7747_13575"/>
<dbReference type="PANTHER" id="PTHR30026">
    <property type="entry name" value="OUTER MEMBRANE PROTEIN TOLC"/>
    <property type="match status" value="1"/>
</dbReference>
<dbReference type="SUPFAM" id="SSF56954">
    <property type="entry name" value="Outer membrane efflux proteins (OEP)"/>
    <property type="match status" value="1"/>
</dbReference>
<comment type="subcellular location">
    <subcellularLocation>
        <location evidence="1">Cell outer membrane</location>
    </subcellularLocation>
</comment>
<dbReference type="EMBL" id="CP039396">
    <property type="protein sequence ID" value="QCD43218.1"/>
    <property type="molecule type" value="Genomic_DNA"/>
</dbReference>
<accession>A0A4V1D3J4</accession>
<evidence type="ECO:0000256" key="5">
    <source>
        <dbReference type="ARBA" id="ARBA00023237"/>
    </source>
</evidence>
<evidence type="ECO:0000313" key="7">
    <source>
        <dbReference type="EMBL" id="QCD43218.1"/>
    </source>
</evidence>
<reference evidence="8" key="1">
    <citation type="submission" date="2019-02" db="EMBL/GenBank/DDBJ databases">
        <title>Isolation and identification of novel species under the genus Muribaculum.</title>
        <authorList>
            <person name="Miyake S."/>
            <person name="Ding Y."/>
            <person name="Low A."/>
            <person name="Soh M."/>
            <person name="Seedorf H."/>
        </authorList>
    </citation>
    <scope>NUCLEOTIDE SEQUENCE [LARGE SCALE GENOMIC DNA]</scope>
    <source>
        <strain evidence="8">H5</strain>
    </source>
</reference>
<keyword evidence="5" id="KW-0998">Cell outer membrane</keyword>
<keyword evidence="3" id="KW-0812">Transmembrane</keyword>
<evidence type="ECO:0000256" key="2">
    <source>
        <dbReference type="ARBA" id="ARBA00022452"/>
    </source>
</evidence>
<dbReference type="GO" id="GO:0015288">
    <property type="term" value="F:porin activity"/>
    <property type="evidence" value="ECO:0007669"/>
    <property type="project" value="TreeGrafter"/>
</dbReference>
<proteinExistence type="predicted"/>
<keyword evidence="2" id="KW-1134">Transmembrane beta strand</keyword>